<keyword evidence="2" id="KW-1185">Reference proteome</keyword>
<evidence type="ECO:0000313" key="1">
    <source>
        <dbReference type="EMBL" id="KAK3709932.1"/>
    </source>
</evidence>
<name>A0ACC3N4L6_9PEZI</name>
<dbReference type="Proteomes" id="UP001281147">
    <property type="component" value="Unassembled WGS sequence"/>
</dbReference>
<proteinExistence type="predicted"/>
<reference evidence="1" key="1">
    <citation type="submission" date="2023-07" db="EMBL/GenBank/DDBJ databases">
        <title>Black Yeasts Isolated from many extreme environments.</title>
        <authorList>
            <person name="Coleine C."/>
            <person name="Stajich J.E."/>
            <person name="Selbmann L."/>
        </authorList>
    </citation>
    <scope>NUCLEOTIDE SEQUENCE</scope>
    <source>
        <strain evidence="1">CCFEE 5714</strain>
    </source>
</reference>
<accession>A0ACC3N4L6</accession>
<organism evidence="1 2">
    <name type="scientific">Vermiconidia calcicola</name>
    <dbReference type="NCBI Taxonomy" id="1690605"/>
    <lineage>
        <taxon>Eukaryota</taxon>
        <taxon>Fungi</taxon>
        <taxon>Dikarya</taxon>
        <taxon>Ascomycota</taxon>
        <taxon>Pezizomycotina</taxon>
        <taxon>Dothideomycetes</taxon>
        <taxon>Dothideomycetidae</taxon>
        <taxon>Mycosphaerellales</taxon>
        <taxon>Extremaceae</taxon>
        <taxon>Vermiconidia</taxon>
    </lineage>
</organism>
<dbReference type="EMBL" id="JAUTXU010000088">
    <property type="protein sequence ID" value="KAK3709932.1"/>
    <property type="molecule type" value="Genomic_DNA"/>
</dbReference>
<comment type="caution">
    <text evidence="1">The sequence shown here is derived from an EMBL/GenBank/DDBJ whole genome shotgun (WGS) entry which is preliminary data.</text>
</comment>
<sequence length="214" mass="24693">MKRKKLHADRAEPPKRRSERLKAIGSKTSTVYQRHQPTLLGLPGELRNKIYRNVLLERHAIRFTSTSCQQPSMLQTCWQIRTEATPIFYEENKFEVEVVDLACAPHSKHWRWNDDLPVKNVSICFKGQDSWSNFLGWLKKYHNHEVRGLDVGADIGDVGAYYGNVGAPYGNVTLEQAFYIVDSLIDLPWTRVEEVLNAYKKAVNTREEEPGFTD</sequence>
<gene>
    <name evidence="1" type="ORF">LTR37_010551</name>
</gene>
<evidence type="ECO:0000313" key="2">
    <source>
        <dbReference type="Proteomes" id="UP001281147"/>
    </source>
</evidence>
<protein>
    <submittedName>
        <fullName evidence="1">Uncharacterized protein</fullName>
    </submittedName>
</protein>